<dbReference type="Gene3D" id="3.40.50.10180">
    <property type="entry name" value="Glycerate kinase, MOFRL-like N-terminal domain"/>
    <property type="match status" value="1"/>
</dbReference>
<dbReference type="InterPro" id="IPR025286">
    <property type="entry name" value="MOFRL_assoc_dom"/>
</dbReference>
<dbReference type="EnsemblMetazoa" id="AATE014179-RA">
    <property type="protein sequence ID" value="AATE014179-PA.1"/>
    <property type="gene ID" value="AATE014179"/>
</dbReference>
<reference evidence="2" key="1">
    <citation type="submission" date="2022-08" db="UniProtKB">
        <authorList>
            <consortium name="EnsemblMetazoa"/>
        </authorList>
    </citation>
    <scope>IDENTIFICATION</scope>
    <source>
        <strain evidence="2">EBRO</strain>
    </source>
</reference>
<evidence type="ECO:0000313" key="2">
    <source>
        <dbReference type="EnsemblMetazoa" id="AATE014179-PA.1"/>
    </source>
</evidence>
<proteinExistence type="predicted"/>
<evidence type="ECO:0000259" key="1">
    <source>
        <dbReference type="Pfam" id="PF13660"/>
    </source>
</evidence>
<dbReference type="PANTHER" id="PTHR12227:SF0">
    <property type="entry name" value="GLYCERATE KINASE"/>
    <property type="match status" value="1"/>
</dbReference>
<feature type="domain" description="MOFRL-associated" evidence="1">
    <location>
        <begin position="2"/>
        <end position="114"/>
    </location>
</feature>
<dbReference type="InterPro" id="IPR038614">
    <property type="entry name" value="GK_N_sf"/>
</dbReference>
<dbReference type="AlphaFoldDB" id="A0A182JA13"/>
<dbReference type="PANTHER" id="PTHR12227">
    <property type="entry name" value="GLYCERATE KINASE"/>
    <property type="match status" value="1"/>
</dbReference>
<organism evidence="2">
    <name type="scientific">Anopheles atroparvus</name>
    <name type="common">European mosquito</name>
    <dbReference type="NCBI Taxonomy" id="41427"/>
    <lineage>
        <taxon>Eukaryota</taxon>
        <taxon>Metazoa</taxon>
        <taxon>Ecdysozoa</taxon>
        <taxon>Arthropoda</taxon>
        <taxon>Hexapoda</taxon>
        <taxon>Insecta</taxon>
        <taxon>Pterygota</taxon>
        <taxon>Neoptera</taxon>
        <taxon>Endopterygota</taxon>
        <taxon>Diptera</taxon>
        <taxon>Nematocera</taxon>
        <taxon>Culicoidea</taxon>
        <taxon>Culicidae</taxon>
        <taxon>Anophelinae</taxon>
        <taxon>Anopheles</taxon>
    </lineage>
</organism>
<dbReference type="InterPro" id="IPR039760">
    <property type="entry name" value="MOFRL_protein"/>
</dbReference>
<dbReference type="GO" id="GO:0005737">
    <property type="term" value="C:cytoplasm"/>
    <property type="evidence" value="ECO:0007669"/>
    <property type="project" value="TreeGrafter"/>
</dbReference>
<protein>
    <recommendedName>
        <fullName evidence="1">MOFRL-associated domain-containing protein</fullName>
    </recommendedName>
</protein>
<accession>A0A182JA13</accession>
<dbReference type="Pfam" id="PF13660">
    <property type="entry name" value="DUF4147"/>
    <property type="match status" value="1"/>
</dbReference>
<dbReference type="GO" id="GO:0008887">
    <property type="term" value="F:glycerate kinase activity"/>
    <property type="evidence" value="ECO:0007669"/>
    <property type="project" value="InterPro"/>
</dbReference>
<name>A0A182JA13_ANOAO</name>
<dbReference type="VEuPathDB" id="VectorBase:AATE014179"/>
<dbReference type="STRING" id="41427.A0A182JA13"/>
<dbReference type="SUPFAM" id="SSF82544">
    <property type="entry name" value="GckA/TtuD-like"/>
    <property type="match status" value="1"/>
</dbReference>
<sequence length="270" mass="28133">MAASRMKALARNMSSDDVLCVLVSGGGSALLCLPKEPVTLAEKLQIIKGLAGSGATIDELNHVRIALSAVKGGQLALAARNAFKVYSYVISDIVGDPVELIASGPTVIDTNTDGLKSVVLSKKIQGNVRTVSDTYVALAELVCSFRSDKLSEDAFKDKIEALFGGLAYDDLKPDEFVARIADSKNQRILIVGAGEPTVCVEGAGKGDGIDGPTDVAGAIGGAFVARACLMSLINRKRDAQTLRKCASVFPWSTKRQDGNGSGTGGKMDLG</sequence>